<dbReference type="Gene3D" id="3.40.50.150">
    <property type="entry name" value="Vaccinia Virus protein VP39"/>
    <property type="match status" value="1"/>
</dbReference>
<dbReference type="InterPro" id="IPR013216">
    <property type="entry name" value="Methyltransf_11"/>
</dbReference>
<dbReference type="OrthoDB" id="9797252at2"/>
<evidence type="ECO:0000256" key="3">
    <source>
        <dbReference type="ARBA" id="ARBA00022679"/>
    </source>
</evidence>
<dbReference type="CDD" id="cd02440">
    <property type="entry name" value="AdoMet_MTases"/>
    <property type="match status" value="1"/>
</dbReference>
<comment type="caution">
    <text evidence="5">The sequence shown here is derived from an EMBL/GenBank/DDBJ whole genome shotgun (WGS) entry which is preliminary data.</text>
</comment>
<keyword evidence="3 5" id="KW-0808">Transferase</keyword>
<evidence type="ECO:0000313" key="5">
    <source>
        <dbReference type="EMBL" id="TBW20983.1"/>
    </source>
</evidence>
<name>A0A4Q9UZ24_9ACTO</name>
<protein>
    <submittedName>
        <fullName evidence="5">Class I SAM-dependent methyltransferase</fullName>
    </submittedName>
</protein>
<dbReference type="SUPFAM" id="SSF53335">
    <property type="entry name" value="S-adenosyl-L-methionine-dependent methyltransferases"/>
    <property type="match status" value="1"/>
</dbReference>
<keyword evidence="6" id="KW-1185">Reference proteome</keyword>
<dbReference type="InterPro" id="IPR051052">
    <property type="entry name" value="Diverse_substrate_MTase"/>
</dbReference>
<evidence type="ECO:0000256" key="2">
    <source>
        <dbReference type="ARBA" id="ARBA00022603"/>
    </source>
</evidence>
<keyword evidence="2 5" id="KW-0489">Methyltransferase</keyword>
<feature type="domain" description="Methyltransferase type 11" evidence="4">
    <location>
        <begin position="39"/>
        <end position="132"/>
    </location>
</feature>
<sequence length="243" mass="27906">MFNPYAHMDGPAQSYVDVRPSYPQQIIERLGLNPGAKVLDIGAGTGKLTQMLCDTGADVWAVEPAHEMRIAFQCALGDFPTEQLREASAEDTGLPASSFDMVTYGQCWHWLNGEQALREALRILRPEGKIAIINNQLDVSVPWVHRLTRIMRSGDVHRFDRPPELSSDFTQPEFFSCTWEDHLTIEQIFELGTTRASWIRSTQENRRKMRSNLAWYLREHLGYDDGVPIVLPYHTYLWVAERR</sequence>
<reference evidence="5 6" key="1">
    <citation type="submission" date="2019-02" db="EMBL/GenBank/DDBJ databases">
        <title>Arcanobacterium bovis sp. nov., isolated from the milk of a cow with mastitis.</title>
        <authorList>
            <person name="Sammra O."/>
            <person name="Foster G."/>
            <person name="Hassan A."/>
            <person name="Alssahen M."/>
            <person name="Laemmler C."/>
            <person name="Borowiak M."/>
            <person name="Malorny B."/>
            <person name="Abdulmawjood A."/>
        </authorList>
    </citation>
    <scope>NUCLEOTIDE SEQUENCE [LARGE SCALE GENOMIC DNA]</scope>
    <source>
        <strain evidence="5 6">C605018/01/1</strain>
    </source>
</reference>
<gene>
    <name evidence="5" type="ORF">EZJ44_07370</name>
</gene>
<evidence type="ECO:0000256" key="1">
    <source>
        <dbReference type="ARBA" id="ARBA00008361"/>
    </source>
</evidence>
<comment type="similarity">
    <text evidence="1">Belongs to the methyltransferase superfamily.</text>
</comment>
<evidence type="ECO:0000259" key="4">
    <source>
        <dbReference type="Pfam" id="PF08241"/>
    </source>
</evidence>
<dbReference type="PANTHER" id="PTHR44942">
    <property type="entry name" value="METHYLTRANSF_11 DOMAIN-CONTAINING PROTEIN"/>
    <property type="match status" value="1"/>
</dbReference>
<dbReference type="PANTHER" id="PTHR44942:SF4">
    <property type="entry name" value="METHYLTRANSFERASE TYPE 11 DOMAIN-CONTAINING PROTEIN"/>
    <property type="match status" value="1"/>
</dbReference>
<proteinExistence type="inferred from homology"/>
<dbReference type="Proteomes" id="UP000293036">
    <property type="component" value="Unassembled WGS sequence"/>
</dbReference>
<dbReference type="InterPro" id="IPR029063">
    <property type="entry name" value="SAM-dependent_MTases_sf"/>
</dbReference>
<dbReference type="EMBL" id="SJDT01000006">
    <property type="protein sequence ID" value="TBW20983.1"/>
    <property type="molecule type" value="Genomic_DNA"/>
</dbReference>
<dbReference type="Pfam" id="PF08241">
    <property type="entry name" value="Methyltransf_11"/>
    <property type="match status" value="1"/>
</dbReference>
<dbReference type="AlphaFoldDB" id="A0A4Q9UZ24"/>
<evidence type="ECO:0000313" key="6">
    <source>
        <dbReference type="Proteomes" id="UP000293036"/>
    </source>
</evidence>
<organism evidence="5 6">
    <name type="scientific">Arcanobacterium bovis</name>
    <dbReference type="NCBI Taxonomy" id="2529275"/>
    <lineage>
        <taxon>Bacteria</taxon>
        <taxon>Bacillati</taxon>
        <taxon>Actinomycetota</taxon>
        <taxon>Actinomycetes</taxon>
        <taxon>Actinomycetales</taxon>
        <taxon>Actinomycetaceae</taxon>
        <taxon>Arcanobacterium</taxon>
    </lineage>
</organism>
<accession>A0A4Q9UZ24</accession>
<dbReference type="GO" id="GO:0008757">
    <property type="term" value="F:S-adenosylmethionine-dependent methyltransferase activity"/>
    <property type="evidence" value="ECO:0007669"/>
    <property type="project" value="InterPro"/>
</dbReference>
<dbReference type="GO" id="GO:0032259">
    <property type="term" value="P:methylation"/>
    <property type="evidence" value="ECO:0007669"/>
    <property type="project" value="UniProtKB-KW"/>
</dbReference>